<dbReference type="PROSITE" id="PS51900">
    <property type="entry name" value="CB"/>
    <property type="match status" value="1"/>
</dbReference>
<keyword evidence="2 4" id="KW-0238">DNA-binding</keyword>
<dbReference type="InterPro" id="IPR002104">
    <property type="entry name" value="Integrase_catalytic"/>
</dbReference>
<gene>
    <name evidence="7" type="ORF">ATN88_00140</name>
</gene>
<comment type="caution">
    <text evidence="7">The sequence shown here is derived from an EMBL/GenBank/DDBJ whole genome shotgun (WGS) entry which is preliminary data.</text>
</comment>
<dbReference type="STRING" id="294935.ATN88_00140"/>
<dbReference type="OrthoDB" id="9795573at2"/>
<dbReference type="EMBL" id="LNTY01000034">
    <property type="protein sequence ID" value="KXF81216.1"/>
    <property type="molecule type" value="Genomic_DNA"/>
</dbReference>
<evidence type="ECO:0000313" key="8">
    <source>
        <dbReference type="Proteomes" id="UP000070529"/>
    </source>
</evidence>
<evidence type="ECO:0000313" key="7">
    <source>
        <dbReference type="EMBL" id="KXF81216.1"/>
    </source>
</evidence>
<dbReference type="Proteomes" id="UP000070529">
    <property type="component" value="Unassembled WGS sequence"/>
</dbReference>
<dbReference type="InterPro" id="IPR044068">
    <property type="entry name" value="CB"/>
</dbReference>
<organism evidence="7 8">
    <name type="scientific">Enterovibrio coralii</name>
    <dbReference type="NCBI Taxonomy" id="294935"/>
    <lineage>
        <taxon>Bacteria</taxon>
        <taxon>Pseudomonadati</taxon>
        <taxon>Pseudomonadota</taxon>
        <taxon>Gammaproteobacteria</taxon>
        <taxon>Vibrionales</taxon>
        <taxon>Vibrionaceae</taxon>
        <taxon>Enterovibrio</taxon>
    </lineage>
</organism>
<evidence type="ECO:0000256" key="4">
    <source>
        <dbReference type="PROSITE-ProRule" id="PRU01248"/>
    </source>
</evidence>
<dbReference type="InterPro" id="IPR011010">
    <property type="entry name" value="DNA_brk_join_enz"/>
</dbReference>
<keyword evidence="3" id="KW-0233">DNA recombination</keyword>
<evidence type="ECO:0000256" key="1">
    <source>
        <dbReference type="ARBA" id="ARBA00022908"/>
    </source>
</evidence>
<dbReference type="Pfam" id="PF24624">
    <property type="entry name" value="Int_N"/>
    <property type="match status" value="1"/>
</dbReference>
<dbReference type="SUPFAM" id="SSF56349">
    <property type="entry name" value="DNA breaking-rejoining enzymes"/>
    <property type="match status" value="1"/>
</dbReference>
<dbReference type="PANTHER" id="PTHR30349:SF93">
    <property type="entry name" value="FELS-2 PROPHAGE PROTEIN"/>
    <property type="match status" value="1"/>
</dbReference>
<dbReference type="GO" id="GO:0015074">
    <property type="term" value="P:DNA integration"/>
    <property type="evidence" value="ECO:0007669"/>
    <property type="project" value="UniProtKB-KW"/>
</dbReference>
<dbReference type="AlphaFoldDB" id="A0A135I6Y8"/>
<keyword evidence="1" id="KW-0229">DNA integration</keyword>
<dbReference type="PANTHER" id="PTHR30349">
    <property type="entry name" value="PHAGE INTEGRASE-RELATED"/>
    <property type="match status" value="1"/>
</dbReference>
<dbReference type="InterPro" id="IPR057084">
    <property type="entry name" value="Int_N"/>
</dbReference>
<dbReference type="CDD" id="cd00796">
    <property type="entry name" value="INT_Rci_Hp1_C"/>
    <property type="match status" value="1"/>
</dbReference>
<evidence type="ECO:0000256" key="2">
    <source>
        <dbReference type="ARBA" id="ARBA00023125"/>
    </source>
</evidence>
<feature type="domain" description="Tyr recombinase" evidence="5">
    <location>
        <begin position="146"/>
        <end position="309"/>
    </location>
</feature>
<evidence type="ECO:0000259" key="6">
    <source>
        <dbReference type="PROSITE" id="PS51900"/>
    </source>
</evidence>
<dbReference type="InterPro" id="IPR013762">
    <property type="entry name" value="Integrase-like_cat_sf"/>
</dbReference>
<protein>
    <submittedName>
        <fullName evidence="7">Integrase</fullName>
    </submittedName>
</protein>
<evidence type="ECO:0000256" key="3">
    <source>
        <dbReference type="ARBA" id="ARBA00023172"/>
    </source>
</evidence>
<dbReference type="PROSITE" id="PS51898">
    <property type="entry name" value="TYR_RECOMBINASE"/>
    <property type="match status" value="1"/>
</dbReference>
<feature type="domain" description="Core-binding (CB)" evidence="6">
    <location>
        <begin position="46"/>
        <end position="124"/>
    </location>
</feature>
<dbReference type="GO" id="GO:0006310">
    <property type="term" value="P:DNA recombination"/>
    <property type="evidence" value="ECO:0007669"/>
    <property type="project" value="UniProtKB-KW"/>
</dbReference>
<dbReference type="Gene3D" id="1.10.443.10">
    <property type="entry name" value="Intergrase catalytic core"/>
    <property type="match status" value="1"/>
</dbReference>
<proteinExistence type="predicted"/>
<keyword evidence="8" id="KW-1185">Reference proteome</keyword>
<dbReference type="InterPro" id="IPR050090">
    <property type="entry name" value="Tyrosine_recombinase_XerCD"/>
</dbReference>
<evidence type="ECO:0000259" key="5">
    <source>
        <dbReference type="PROSITE" id="PS51898"/>
    </source>
</evidence>
<sequence length="317" mass="36414">MVHCGALGFYSSYAPDQMFMRKRDAVQLDKRLELQTKRDNIDKDPRTLDELIAIWYRMHGKTLSDHIRLRKLLFRISESLGNPIGADLTSEMFSRYREKRTLDVSLKTVNREHAYLRAVFNELDRLGVIHFENPLKKIRQFREGECELRFLSHDEIARLLVACKKSHNPSLISVVKICLATGARWGEAESLKPLQIANGQITFLNTKSKKNRTVPVNRVLFEELRGLEAVSNNRQFVGCLAAFRKALVRAEIELPPGQNTHVLRHTFASHYVMAGGNIVKLRDVLGHSEITTTMRYAHLAPDHLEDTLKLNPLNKHQ</sequence>
<dbReference type="Pfam" id="PF00589">
    <property type="entry name" value="Phage_integrase"/>
    <property type="match status" value="1"/>
</dbReference>
<name>A0A135I6Y8_9GAMM</name>
<reference evidence="7 8" key="1">
    <citation type="submission" date="2015-11" db="EMBL/GenBank/DDBJ databases">
        <title>Genomic Taxonomy of the Vibrionaceae.</title>
        <authorList>
            <person name="Gomez-Gil B."/>
            <person name="Enciso-Ibarra J."/>
        </authorList>
    </citation>
    <scope>NUCLEOTIDE SEQUENCE [LARGE SCALE GENOMIC DNA]</scope>
    <source>
        <strain evidence="7 8">CAIM 912</strain>
    </source>
</reference>
<accession>A0A135I6Y8</accession>
<dbReference type="GO" id="GO:0003677">
    <property type="term" value="F:DNA binding"/>
    <property type="evidence" value="ECO:0007669"/>
    <property type="project" value="UniProtKB-UniRule"/>
</dbReference>